<dbReference type="SUPFAM" id="SSF51735">
    <property type="entry name" value="NAD(P)-binding Rossmann-fold domains"/>
    <property type="match status" value="1"/>
</dbReference>
<name>A0A3P3RDJ7_9EURY</name>
<protein>
    <submittedName>
        <fullName evidence="2">SDR family oxidoreductase</fullName>
    </submittedName>
</protein>
<reference evidence="2 3" key="1">
    <citation type="submission" date="2018-11" db="EMBL/GenBank/DDBJ databases">
        <title>Taxonoimc description of Halomarina strain SPP-AMP-1.</title>
        <authorList>
            <person name="Pal Y."/>
            <person name="Srinivasana K."/>
            <person name="Verma A."/>
            <person name="Kumar P."/>
        </authorList>
    </citation>
    <scope>NUCLEOTIDE SEQUENCE [LARGE SCALE GENOMIC DNA]</scope>
    <source>
        <strain evidence="2 3">SPP-AMP-1</strain>
    </source>
</reference>
<dbReference type="RefSeq" id="WP_124954427.1">
    <property type="nucleotide sequence ID" value="NZ_RRCH01000014.1"/>
</dbReference>
<feature type="domain" description="NAD(P)-binding" evidence="1">
    <location>
        <begin position="7"/>
        <end position="189"/>
    </location>
</feature>
<sequence>MHVAVIGANGGIGRELLPRLVDAGHDPIGVVRDESQFDAVRERGGEPRLGDLEGEFAPALEGADAVVFTAGAGGNTGWDKTLLIDLWGARRSIKASVEHGIDRFVMISAYTASDPLAEPDALRPYRVAKRCADDYLERSTLDATILRPTSLTDEEGTGHVSAAFEHRDENGDAIPRADVAQTVVACLGNDETIGETIRLFGGDTPIESAIGRD</sequence>
<evidence type="ECO:0000313" key="3">
    <source>
        <dbReference type="Proteomes" id="UP000282322"/>
    </source>
</evidence>
<dbReference type="Pfam" id="PF13460">
    <property type="entry name" value="NAD_binding_10"/>
    <property type="match status" value="1"/>
</dbReference>
<dbReference type="Proteomes" id="UP000282322">
    <property type="component" value="Unassembled WGS sequence"/>
</dbReference>
<dbReference type="CDD" id="cd05243">
    <property type="entry name" value="SDR_a5"/>
    <property type="match status" value="1"/>
</dbReference>
<accession>A0A3P3RDJ7</accession>
<proteinExistence type="predicted"/>
<dbReference type="PANTHER" id="PTHR15020:SF50">
    <property type="entry name" value="UPF0659 PROTEIN YMR090W"/>
    <property type="match status" value="1"/>
</dbReference>
<dbReference type="InterPro" id="IPR016040">
    <property type="entry name" value="NAD(P)-bd_dom"/>
</dbReference>
<dbReference type="PANTHER" id="PTHR15020">
    <property type="entry name" value="FLAVIN REDUCTASE-RELATED"/>
    <property type="match status" value="1"/>
</dbReference>
<gene>
    <name evidence="2" type="ORF">EIK79_07110</name>
</gene>
<dbReference type="OrthoDB" id="206077at2157"/>
<dbReference type="InterPro" id="IPR036291">
    <property type="entry name" value="NAD(P)-bd_dom_sf"/>
</dbReference>
<dbReference type="Gene3D" id="3.40.50.720">
    <property type="entry name" value="NAD(P)-binding Rossmann-like Domain"/>
    <property type="match status" value="1"/>
</dbReference>
<dbReference type="EMBL" id="RRCH01000014">
    <property type="protein sequence ID" value="RRJ31475.1"/>
    <property type="molecule type" value="Genomic_DNA"/>
</dbReference>
<evidence type="ECO:0000313" key="2">
    <source>
        <dbReference type="EMBL" id="RRJ31475.1"/>
    </source>
</evidence>
<comment type="caution">
    <text evidence="2">The sequence shown here is derived from an EMBL/GenBank/DDBJ whole genome shotgun (WGS) entry which is preliminary data.</text>
</comment>
<dbReference type="AlphaFoldDB" id="A0A3P3RDJ7"/>
<evidence type="ECO:0000259" key="1">
    <source>
        <dbReference type="Pfam" id="PF13460"/>
    </source>
</evidence>
<organism evidence="2 3">
    <name type="scientific">Halocatena pleomorpha</name>
    <dbReference type="NCBI Taxonomy" id="1785090"/>
    <lineage>
        <taxon>Archaea</taxon>
        <taxon>Methanobacteriati</taxon>
        <taxon>Methanobacteriota</taxon>
        <taxon>Stenosarchaea group</taxon>
        <taxon>Halobacteria</taxon>
        <taxon>Halobacteriales</taxon>
        <taxon>Natronomonadaceae</taxon>
        <taxon>Halocatena</taxon>
    </lineage>
</organism>
<keyword evidence="3" id="KW-1185">Reference proteome</keyword>